<reference evidence="3" key="1">
    <citation type="journal article" date="2021" name="Mol. Ecol. Resour.">
        <title>Apolygus lucorum genome provides insights into omnivorousness and mesophyll feeding.</title>
        <authorList>
            <person name="Liu Y."/>
            <person name="Liu H."/>
            <person name="Wang H."/>
            <person name="Huang T."/>
            <person name="Liu B."/>
            <person name="Yang B."/>
            <person name="Yin L."/>
            <person name="Li B."/>
            <person name="Zhang Y."/>
            <person name="Zhang S."/>
            <person name="Jiang F."/>
            <person name="Zhang X."/>
            <person name="Ren Y."/>
            <person name="Wang B."/>
            <person name="Wang S."/>
            <person name="Lu Y."/>
            <person name="Wu K."/>
            <person name="Fan W."/>
            <person name="Wang G."/>
        </authorList>
    </citation>
    <scope>NUCLEOTIDE SEQUENCE</scope>
    <source>
        <strain evidence="3">12Hb</strain>
    </source>
</reference>
<feature type="region of interest" description="Disordered" evidence="2">
    <location>
        <begin position="258"/>
        <end position="341"/>
    </location>
</feature>
<proteinExistence type="predicted"/>
<gene>
    <name evidence="3" type="ORF">GE061_019264</name>
</gene>
<feature type="coiled-coil region" evidence="1">
    <location>
        <begin position="416"/>
        <end position="443"/>
    </location>
</feature>
<evidence type="ECO:0000313" key="3">
    <source>
        <dbReference type="EMBL" id="KAF6205097.1"/>
    </source>
</evidence>
<dbReference type="AlphaFoldDB" id="A0A8S9X7Z4"/>
<protein>
    <submittedName>
        <fullName evidence="3">Uncharacterized protein</fullName>
    </submittedName>
</protein>
<keyword evidence="4" id="KW-1185">Reference proteome</keyword>
<feature type="compositionally biased region" description="Low complexity" evidence="2">
    <location>
        <begin position="259"/>
        <end position="269"/>
    </location>
</feature>
<evidence type="ECO:0000256" key="1">
    <source>
        <dbReference type="SAM" id="Coils"/>
    </source>
</evidence>
<accession>A0A8S9X7Z4</accession>
<feature type="compositionally biased region" description="Low complexity" evidence="2">
    <location>
        <begin position="281"/>
        <end position="333"/>
    </location>
</feature>
<feature type="region of interest" description="Disordered" evidence="2">
    <location>
        <begin position="462"/>
        <end position="502"/>
    </location>
</feature>
<dbReference type="Proteomes" id="UP000466442">
    <property type="component" value="Linkage Group LG9"/>
</dbReference>
<organism evidence="3 4">
    <name type="scientific">Apolygus lucorum</name>
    <name type="common">Small green plant bug</name>
    <name type="synonym">Lygocoris lucorum</name>
    <dbReference type="NCBI Taxonomy" id="248454"/>
    <lineage>
        <taxon>Eukaryota</taxon>
        <taxon>Metazoa</taxon>
        <taxon>Ecdysozoa</taxon>
        <taxon>Arthropoda</taxon>
        <taxon>Hexapoda</taxon>
        <taxon>Insecta</taxon>
        <taxon>Pterygota</taxon>
        <taxon>Neoptera</taxon>
        <taxon>Paraneoptera</taxon>
        <taxon>Hemiptera</taxon>
        <taxon>Heteroptera</taxon>
        <taxon>Panheteroptera</taxon>
        <taxon>Cimicomorpha</taxon>
        <taxon>Miridae</taxon>
        <taxon>Mirini</taxon>
        <taxon>Apolygus</taxon>
    </lineage>
</organism>
<evidence type="ECO:0000256" key="2">
    <source>
        <dbReference type="SAM" id="MobiDB-lite"/>
    </source>
</evidence>
<name>A0A8S9X7Z4_APOLU</name>
<keyword evidence="1" id="KW-0175">Coiled coil</keyword>
<comment type="caution">
    <text evidence="3">The sequence shown here is derived from an EMBL/GenBank/DDBJ whole genome shotgun (WGS) entry which is preliminary data.</text>
</comment>
<evidence type="ECO:0000313" key="4">
    <source>
        <dbReference type="Proteomes" id="UP000466442"/>
    </source>
</evidence>
<dbReference type="OrthoDB" id="6630845at2759"/>
<sequence>MERHCSSAAHLQVEEDPFPRPLTTIITTHPRMIRCLLLALGIGSALGGVSIQMPYLNPAGVTYTGLHAAVPAVPSHLQYSAATTSSVAYGNAAFLGRSLAPAVSYAAPVAAPVAHVAQYAAPVAHYAAPVVPTVHHVPAVAQVPVTKYEAQPAYIQNLVDVAKPKLASRKIEIRRPAIQKQFYDVEERVVIRPAGSAVVELDQPVSKSQKGPTVVQPAVHAISTPVVGFRSLHSHHHVVPAAYPGSFSVHPYPIQGPASIPISSTSSPHQEIEAQPEEIPQEPQHNNEQQETQQIPEQEYQQFPQQEQQQFQQQEQQQFQQQEQQQIPQQEPQQFDDSDSVAVDNPDIARARSQQPLPEQPQGQQQSLQGIPQPQDLLRSLLPQTRSQLFVPQQQLLERFQAMNVERQGAIARSQVQAQEQVVAQLQAQTQAQQAQLRRSEELLQLQQQQLVRSRQAVESVARSQLNQQQQAQAAPPQPAPLSRSQGEQSEGLPSVGPEPQRGSVRILEAADLRSALINNLARSTSSPSEIPSIRISPEQSISNQERLISLLTARGGILETRGQGESSNSHQVRARVLSVTPAPEGASPQEEKVNTRRIVVNRPIQTVEEVDVVEPFTKIERVAVHSPAVIKTARLGVAHVPTSVPVHGYAHALHAAIPAY</sequence>
<dbReference type="EMBL" id="WIXP02000009">
    <property type="protein sequence ID" value="KAF6205097.1"/>
    <property type="molecule type" value="Genomic_DNA"/>
</dbReference>